<feature type="compositionally biased region" description="Basic and acidic residues" evidence="1">
    <location>
        <begin position="14"/>
        <end position="35"/>
    </location>
</feature>
<sequence length="98" mass="10932">MPLQRSFSKIIAEAHRQDFEKRRKPIETDTEKLEEAGGMASDDDDDDDDEDDDGHHEVPGGDGSDDVSDDDDDEEDSMDIREAQSLVHEHGDGGPVHR</sequence>
<accession>A0AAD9M3Y0</accession>
<keyword evidence="3" id="KW-1185">Reference proteome</keyword>
<feature type="compositionally biased region" description="Acidic residues" evidence="1">
    <location>
        <begin position="41"/>
        <end position="52"/>
    </location>
</feature>
<reference evidence="2" key="1">
    <citation type="submission" date="2021-06" db="EMBL/GenBank/DDBJ databases">
        <title>Comparative genomics, transcriptomics and evolutionary studies reveal genomic signatures of adaptation to plant cell wall in hemibiotrophic fungi.</title>
        <authorList>
            <consortium name="DOE Joint Genome Institute"/>
            <person name="Baroncelli R."/>
            <person name="Diaz J.F."/>
            <person name="Benocci T."/>
            <person name="Peng M."/>
            <person name="Battaglia E."/>
            <person name="Haridas S."/>
            <person name="Andreopoulos W."/>
            <person name="Labutti K."/>
            <person name="Pangilinan J."/>
            <person name="Floch G.L."/>
            <person name="Makela M.R."/>
            <person name="Henrissat B."/>
            <person name="Grigoriev I.V."/>
            <person name="Crouch J.A."/>
            <person name="De Vries R.P."/>
            <person name="Sukno S.A."/>
            <person name="Thon M.R."/>
        </authorList>
    </citation>
    <scope>NUCLEOTIDE SEQUENCE</scope>
    <source>
        <strain evidence="2">MAFF235873</strain>
    </source>
</reference>
<proteinExistence type="predicted"/>
<evidence type="ECO:0000313" key="2">
    <source>
        <dbReference type="EMBL" id="KAK2031032.1"/>
    </source>
</evidence>
<evidence type="ECO:0000313" key="3">
    <source>
        <dbReference type="Proteomes" id="UP001232148"/>
    </source>
</evidence>
<feature type="compositionally biased region" description="Acidic residues" evidence="1">
    <location>
        <begin position="63"/>
        <end position="77"/>
    </location>
</feature>
<gene>
    <name evidence="2" type="ORF">LX32DRAFT_637539</name>
</gene>
<name>A0AAD9M3Y0_9PEZI</name>
<feature type="compositionally biased region" description="Basic and acidic residues" evidence="1">
    <location>
        <begin position="78"/>
        <end position="92"/>
    </location>
</feature>
<feature type="region of interest" description="Disordered" evidence="1">
    <location>
        <begin position="14"/>
        <end position="98"/>
    </location>
</feature>
<dbReference type="AlphaFoldDB" id="A0AAD9M3Y0"/>
<comment type="caution">
    <text evidence="2">The sequence shown here is derived from an EMBL/GenBank/DDBJ whole genome shotgun (WGS) entry which is preliminary data.</text>
</comment>
<dbReference type="EMBL" id="MU842844">
    <property type="protein sequence ID" value="KAK2031032.1"/>
    <property type="molecule type" value="Genomic_DNA"/>
</dbReference>
<organism evidence="2 3">
    <name type="scientific">Colletotrichum zoysiae</name>
    <dbReference type="NCBI Taxonomy" id="1216348"/>
    <lineage>
        <taxon>Eukaryota</taxon>
        <taxon>Fungi</taxon>
        <taxon>Dikarya</taxon>
        <taxon>Ascomycota</taxon>
        <taxon>Pezizomycotina</taxon>
        <taxon>Sordariomycetes</taxon>
        <taxon>Hypocreomycetidae</taxon>
        <taxon>Glomerellales</taxon>
        <taxon>Glomerellaceae</taxon>
        <taxon>Colletotrichum</taxon>
        <taxon>Colletotrichum graminicola species complex</taxon>
    </lineage>
</organism>
<evidence type="ECO:0000256" key="1">
    <source>
        <dbReference type="SAM" id="MobiDB-lite"/>
    </source>
</evidence>
<dbReference type="Proteomes" id="UP001232148">
    <property type="component" value="Unassembled WGS sequence"/>
</dbReference>
<protein>
    <submittedName>
        <fullName evidence="2">Uncharacterized protein</fullName>
    </submittedName>
</protein>